<dbReference type="PANTHER" id="PTHR43179:SF7">
    <property type="entry name" value="RHAMNOSYLTRANSFERASE WBBL"/>
    <property type="match status" value="1"/>
</dbReference>
<dbReference type="SUPFAM" id="SSF53448">
    <property type="entry name" value="Nucleotide-diphospho-sugar transferases"/>
    <property type="match status" value="1"/>
</dbReference>
<organism evidence="3 4">
    <name type="scientific">Prorocentrum cordatum</name>
    <dbReference type="NCBI Taxonomy" id="2364126"/>
    <lineage>
        <taxon>Eukaryota</taxon>
        <taxon>Sar</taxon>
        <taxon>Alveolata</taxon>
        <taxon>Dinophyceae</taxon>
        <taxon>Prorocentrales</taxon>
        <taxon>Prorocentraceae</taxon>
        <taxon>Prorocentrum</taxon>
    </lineage>
</organism>
<dbReference type="InterPro" id="IPR029044">
    <property type="entry name" value="Nucleotide-diphossugar_trans"/>
</dbReference>
<evidence type="ECO:0000313" key="4">
    <source>
        <dbReference type="Proteomes" id="UP001189429"/>
    </source>
</evidence>
<reference evidence="3" key="1">
    <citation type="submission" date="2023-10" db="EMBL/GenBank/DDBJ databases">
        <authorList>
            <person name="Chen Y."/>
            <person name="Shah S."/>
            <person name="Dougan E. K."/>
            <person name="Thang M."/>
            <person name="Chan C."/>
        </authorList>
    </citation>
    <scope>NUCLEOTIDE SEQUENCE [LARGE SCALE GENOMIC DNA]</scope>
</reference>
<protein>
    <recommendedName>
        <fullName evidence="2">Glycosyltransferase 2-like domain-containing protein</fullName>
    </recommendedName>
</protein>
<dbReference type="Gene3D" id="3.90.550.10">
    <property type="entry name" value="Spore Coat Polysaccharide Biosynthesis Protein SpsA, Chain A"/>
    <property type="match status" value="1"/>
</dbReference>
<proteinExistence type="predicted"/>
<gene>
    <name evidence="3" type="ORF">PCOR1329_LOCUS34953</name>
</gene>
<dbReference type="CDD" id="cd00761">
    <property type="entry name" value="Glyco_tranf_GTA_type"/>
    <property type="match status" value="1"/>
</dbReference>
<evidence type="ECO:0000256" key="1">
    <source>
        <dbReference type="SAM" id="MobiDB-lite"/>
    </source>
</evidence>
<feature type="region of interest" description="Disordered" evidence="1">
    <location>
        <begin position="54"/>
        <end position="84"/>
    </location>
</feature>
<feature type="compositionally biased region" description="Low complexity" evidence="1">
    <location>
        <begin position="59"/>
        <end position="69"/>
    </location>
</feature>
<accession>A0ABN9T348</accession>
<name>A0ABN9T348_9DINO</name>
<keyword evidence="4" id="KW-1185">Reference proteome</keyword>
<sequence>MIGRSYRLLQRLLPGKTLRVFRRCSLPIVGSSILTVFNICFYVRTRTGEVGDIAAQSQPLGDDPLLTPPLEKKRQAEGHPEPAAVKGDVLPLLAPVAPAAVKGGMLRVPAQAPTPTPAPALVAPAAAPARAMPALAQQTAGPTAAPAPPPGIELIVSQFRLVPLAAGTFAAFTPRANVSEESLLSPAQGVYEMMNLSSAWPRLGYCRRGQSLLPQIPDSVCDWRACVEVDGAGYGVDRLLLGRRAAVEQSTEGCHPVAGGQTARGHDVGGPPLVSFVYTLHNNPIMSSKALLAAFRTAHEVSSAEFVLLDDCSSEDMTPFVGVAETLESVFGTRIQRWRTPESLGYTFANTVALKLASGTYACLMNSDVFPLPGWLAAIFHTLRTFPGAGIVGPLQVSPDARVMEAGGTVFRQGHAYNIGRRAWPWELPYLHSHVVDYI</sequence>
<comment type="caution">
    <text evidence="3">The sequence shown here is derived from an EMBL/GenBank/DDBJ whole genome shotgun (WGS) entry which is preliminary data.</text>
</comment>
<dbReference type="Pfam" id="PF00535">
    <property type="entry name" value="Glycos_transf_2"/>
    <property type="match status" value="1"/>
</dbReference>
<dbReference type="PANTHER" id="PTHR43179">
    <property type="entry name" value="RHAMNOSYLTRANSFERASE WBBL"/>
    <property type="match status" value="1"/>
</dbReference>
<evidence type="ECO:0000259" key="2">
    <source>
        <dbReference type="Pfam" id="PF00535"/>
    </source>
</evidence>
<evidence type="ECO:0000313" key="3">
    <source>
        <dbReference type="EMBL" id="CAK0839221.1"/>
    </source>
</evidence>
<feature type="compositionally biased region" description="Basic and acidic residues" evidence="1">
    <location>
        <begin position="70"/>
        <end position="80"/>
    </location>
</feature>
<feature type="domain" description="Glycosyltransferase 2-like" evidence="2">
    <location>
        <begin position="298"/>
        <end position="401"/>
    </location>
</feature>
<dbReference type="Proteomes" id="UP001189429">
    <property type="component" value="Unassembled WGS sequence"/>
</dbReference>
<dbReference type="InterPro" id="IPR001173">
    <property type="entry name" value="Glyco_trans_2-like"/>
</dbReference>
<dbReference type="EMBL" id="CAUYUJ010014279">
    <property type="protein sequence ID" value="CAK0839221.1"/>
    <property type="molecule type" value="Genomic_DNA"/>
</dbReference>